<keyword evidence="4" id="KW-0964">Secreted</keyword>
<feature type="region of interest" description="Disordered" evidence="6">
    <location>
        <begin position="35"/>
        <end position="56"/>
    </location>
</feature>
<evidence type="ECO:0000256" key="4">
    <source>
        <dbReference type="ARBA" id="ARBA00022525"/>
    </source>
</evidence>
<evidence type="ECO:0000256" key="6">
    <source>
        <dbReference type="SAM" id="MobiDB-lite"/>
    </source>
</evidence>
<dbReference type="GO" id="GO:0005615">
    <property type="term" value="C:extracellular space"/>
    <property type="evidence" value="ECO:0007669"/>
    <property type="project" value="UniProtKB-KW"/>
</dbReference>
<dbReference type="InterPro" id="IPR010345">
    <property type="entry name" value="IL-17_fam"/>
</dbReference>
<keyword evidence="7" id="KW-0812">Transmembrane</keyword>
<dbReference type="GeneTree" id="ENSGT00940000156618"/>
<dbReference type="Pfam" id="PF06083">
    <property type="entry name" value="IL17"/>
    <property type="match status" value="1"/>
</dbReference>
<dbReference type="GO" id="GO:0005125">
    <property type="term" value="F:cytokine activity"/>
    <property type="evidence" value="ECO:0007669"/>
    <property type="project" value="UniProtKB-KW"/>
</dbReference>
<dbReference type="GO" id="GO:0006954">
    <property type="term" value="P:inflammatory response"/>
    <property type="evidence" value="ECO:0007669"/>
    <property type="project" value="InterPro"/>
</dbReference>
<dbReference type="InterPro" id="IPR029034">
    <property type="entry name" value="Cystine-knot_cytokine"/>
</dbReference>
<dbReference type="Ensembl" id="ENSDCDT00010004240.1">
    <property type="protein sequence ID" value="ENSDCDP00010004086.1"/>
    <property type="gene ID" value="ENSDCDG00010001834.1"/>
</dbReference>
<keyword evidence="5" id="KW-0732">Signal</keyword>
<dbReference type="InterPro" id="IPR020440">
    <property type="entry name" value="IL-17_chr"/>
</dbReference>
<reference evidence="8" key="3">
    <citation type="submission" date="2025-09" db="UniProtKB">
        <authorList>
            <consortium name="Ensembl"/>
        </authorList>
    </citation>
    <scope>IDENTIFICATION</scope>
</reference>
<keyword evidence="7" id="KW-0472">Membrane</keyword>
<dbReference type="PRINTS" id="PR01932">
    <property type="entry name" value="INTRLEUKIN17"/>
</dbReference>
<organism evidence="8 9">
    <name type="scientific">Denticeps clupeoides</name>
    <name type="common">denticle herring</name>
    <dbReference type="NCBI Taxonomy" id="299321"/>
    <lineage>
        <taxon>Eukaryota</taxon>
        <taxon>Metazoa</taxon>
        <taxon>Chordata</taxon>
        <taxon>Craniata</taxon>
        <taxon>Vertebrata</taxon>
        <taxon>Euteleostomi</taxon>
        <taxon>Actinopterygii</taxon>
        <taxon>Neopterygii</taxon>
        <taxon>Teleostei</taxon>
        <taxon>Clupei</taxon>
        <taxon>Clupeiformes</taxon>
        <taxon>Denticipitoidei</taxon>
        <taxon>Denticipitidae</taxon>
        <taxon>Denticeps</taxon>
    </lineage>
</organism>
<evidence type="ECO:0000256" key="7">
    <source>
        <dbReference type="SAM" id="Phobius"/>
    </source>
</evidence>
<reference evidence="8 9" key="1">
    <citation type="submission" date="2020-06" db="EMBL/GenBank/DDBJ databases">
        <authorList>
            <consortium name="Wellcome Sanger Institute Data Sharing"/>
        </authorList>
    </citation>
    <scope>NUCLEOTIDE SEQUENCE [LARGE SCALE GENOMIC DNA]</scope>
</reference>
<dbReference type="Gene3D" id="2.10.90.10">
    <property type="entry name" value="Cystine-knot cytokines"/>
    <property type="match status" value="1"/>
</dbReference>
<reference evidence="8" key="2">
    <citation type="submission" date="2025-08" db="UniProtKB">
        <authorList>
            <consortium name="Ensembl"/>
        </authorList>
    </citation>
    <scope>IDENTIFICATION</scope>
</reference>
<evidence type="ECO:0000256" key="1">
    <source>
        <dbReference type="ARBA" id="ARBA00004613"/>
    </source>
</evidence>
<evidence type="ECO:0000256" key="5">
    <source>
        <dbReference type="ARBA" id="ARBA00022729"/>
    </source>
</evidence>
<evidence type="ECO:0000256" key="3">
    <source>
        <dbReference type="ARBA" id="ARBA00022514"/>
    </source>
</evidence>
<feature type="transmembrane region" description="Helical" evidence="7">
    <location>
        <begin position="6"/>
        <end position="31"/>
    </location>
</feature>
<evidence type="ECO:0000256" key="2">
    <source>
        <dbReference type="ARBA" id="ARBA00007236"/>
    </source>
</evidence>
<protein>
    <submittedName>
        <fullName evidence="8">Uncharacterized protein</fullName>
    </submittedName>
</protein>
<sequence length="167" mass="18525">MDIHFIIFAFSINKVTAVALMVGISMMLMVAQGAPTKSGAKGHGRKGTTAENQKPDHPRVSLLLDSKFLNSGPARRPINNSSLSPWVYSITEDDSRFPRTIMEARCLYSGCLNSKGQETLDLQSKPILTEVLILRRVTGVGDTYYFRLESKTISVGCTCVRHQVEYQ</sequence>
<evidence type="ECO:0000313" key="8">
    <source>
        <dbReference type="Ensembl" id="ENSDCDP00010004086.1"/>
    </source>
</evidence>
<keyword evidence="7" id="KW-1133">Transmembrane helix</keyword>
<dbReference type="AlphaFoldDB" id="A0AAY4AA52"/>
<evidence type="ECO:0000313" key="9">
    <source>
        <dbReference type="Proteomes" id="UP000694580"/>
    </source>
</evidence>
<dbReference type="Proteomes" id="UP000694580">
    <property type="component" value="Chromosome 1"/>
</dbReference>
<dbReference type="SUPFAM" id="SSF57501">
    <property type="entry name" value="Cystine-knot cytokines"/>
    <property type="match status" value="1"/>
</dbReference>
<keyword evidence="3" id="KW-0202">Cytokine</keyword>
<keyword evidence="9" id="KW-1185">Reference proteome</keyword>
<comment type="subcellular location">
    <subcellularLocation>
        <location evidence="1">Secreted</location>
    </subcellularLocation>
</comment>
<proteinExistence type="inferred from homology"/>
<comment type="similarity">
    <text evidence="2">Belongs to the IL-17 family.</text>
</comment>
<accession>A0AAY4AA52</accession>
<name>A0AAY4AA52_9TELE</name>